<evidence type="ECO:0000256" key="1">
    <source>
        <dbReference type="SAM" id="Phobius"/>
    </source>
</evidence>
<dbReference type="AlphaFoldDB" id="A0A1H2S6V9"/>
<dbReference type="RefSeq" id="WP_090295822.1">
    <property type="nucleotide sequence ID" value="NZ_FNKI01000002.1"/>
</dbReference>
<reference evidence="3" key="1">
    <citation type="submission" date="2016-10" db="EMBL/GenBank/DDBJ databases">
        <authorList>
            <person name="Varghese N."/>
            <person name="Submissions S."/>
        </authorList>
    </citation>
    <scope>NUCLEOTIDE SEQUENCE [LARGE SCALE GENOMIC DNA]</scope>
    <source>
        <strain evidence="3">DSM 25030</strain>
    </source>
</reference>
<dbReference type="Pfam" id="PF19578">
    <property type="entry name" value="DUF6090"/>
    <property type="match status" value="1"/>
</dbReference>
<feature type="transmembrane region" description="Helical" evidence="1">
    <location>
        <begin position="21"/>
        <end position="42"/>
    </location>
</feature>
<keyword evidence="1" id="KW-0472">Membrane</keyword>
<dbReference type="Proteomes" id="UP000199592">
    <property type="component" value="Unassembled WGS sequence"/>
</dbReference>
<keyword evidence="1" id="KW-1133">Transmembrane helix</keyword>
<dbReference type="InterPro" id="IPR045749">
    <property type="entry name" value="DUF6090"/>
</dbReference>
<dbReference type="OrthoDB" id="821805at2"/>
<gene>
    <name evidence="2" type="ORF">SAMN04487892_0957</name>
</gene>
<evidence type="ECO:0000313" key="2">
    <source>
        <dbReference type="EMBL" id="SDW27397.1"/>
    </source>
</evidence>
<keyword evidence="3" id="KW-1185">Reference proteome</keyword>
<protein>
    <submittedName>
        <fullName evidence="2">Uncharacterized protein</fullName>
    </submittedName>
</protein>
<dbReference type="EMBL" id="FNMY01000001">
    <property type="protein sequence ID" value="SDW27397.1"/>
    <property type="molecule type" value="Genomic_DNA"/>
</dbReference>
<dbReference type="STRING" id="1073328.SAMN05216294_2310"/>
<name>A0A1H2S6V9_9FLAO</name>
<sequence>MLQFFRKIRQNLLSEGKTGKYLTYAIGEIVLVVIGILIALQINNWNDNIKKSKLEQETLYNLKGDFELNKAELEGVIKAMESNIDKSVEILNFTGNKDSDNFLLDSLLIATVSGPVFDAQNGFLNDLISSGNLGILKNVELRSKLSSWEPNLEKLARKEGYMEEAESDVIQFVIKNGSWLNVDNFNLSKSKTNLKIPKSGFVVSNNTMLSSLEFENLVENSVVYYNITLTSQKEILKLINEILDLIQLEMQSQN</sequence>
<organism evidence="2 3">
    <name type="scientific">Flagellimonas zhangzhouensis</name>
    <dbReference type="NCBI Taxonomy" id="1073328"/>
    <lineage>
        <taxon>Bacteria</taxon>
        <taxon>Pseudomonadati</taxon>
        <taxon>Bacteroidota</taxon>
        <taxon>Flavobacteriia</taxon>
        <taxon>Flavobacteriales</taxon>
        <taxon>Flavobacteriaceae</taxon>
        <taxon>Flagellimonas</taxon>
    </lineage>
</organism>
<proteinExistence type="predicted"/>
<evidence type="ECO:0000313" key="3">
    <source>
        <dbReference type="Proteomes" id="UP000199592"/>
    </source>
</evidence>
<accession>A0A1H2S6V9</accession>
<keyword evidence="1" id="KW-0812">Transmembrane</keyword>